<dbReference type="PANTHER" id="PTHR45138">
    <property type="entry name" value="REGULATORY COMPONENTS OF SENSORY TRANSDUCTION SYSTEM"/>
    <property type="match status" value="1"/>
</dbReference>
<dbReference type="Proteomes" id="UP000522163">
    <property type="component" value="Unassembled WGS sequence"/>
</dbReference>
<dbReference type="CDD" id="cd01949">
    <property type="entry name" value="GGDEF"/>
    <property type="match status" value="1"/>
</dbReference>
<dbReference type="GO" id="GO:0052621">
    <property type="term" value="F:diguanylate cyclase activity"/>
    <property type="evidence" value="ECO:0007669"/>
    <property type="project" value="TreeGrafter"/>
</dbReference>
<organism evidence="2 3">
    <name type="scientific">Oribacterium sinus</name>
    <dbReference type="NCBI Taxonomy" id="237576"/>
    <lineage>
        <taxon>Bacteria</taxon>
        <taxon>Bacillati</taxon>
        <taxon>Bacillota</taxon>
        <taxon>Clostridia</taxon>
        <taxon>Lachnospirales</taxon>
        <taxon>Lachnospiraceae</taxon>
        <taxon>Oribacterium</taxon>
    </lineage>
</organism>
<dbReference type="InterPro" id="IPR050469">
    <property type="entry name" value="Diguanylate_Cyclase"/>
</dbReference>
<dbReference type="SUPFAM" id="SSF55073">
    <property type="entry name" value="Nucleotide cyclase"/>
    <property type="match status" value="1"/>
</dbReference>
<dbReference type="InterPro" id="IPR043128">
    <property type="entry name" value="Rev_trsase/Diguanyl_cyclase"/>
</dbReference>
<dbReference type="PROSITE" id="PS50887">
    <property type="entry name" value="GGDEF"/>
    <property type="match status" value="1"/>
</dbReference>
<protein>
    <submittedName>
        <fullName evidence="2">Putative two-component system response regulator</fullName>
    </submittedName>
</protein>
<gene>
    <name evidence="2" type="ORF">HNQ46_001258</name>
</gene>
<dbReference type="SMART" id="SM00267">
    <property type="entry name" value="GGDEF"/>
    <property type="match status" value="1"/>
</dbReference>
<feature type="domain" description="GGDEF" evidence="1">
    <location>
        <begin position="160"/>
        <end position="288"/>
    </location>
</feature>
<name>A0A7W9SH27_9FIRM</name>
<dbReference type="PANTHER" id="PTHR45138:SF9">
    <property type="entry name" value="DIGUANYLATE CYCLASE DGCM-RELATED"/>
    <property type="match status" value="1"/>
</dbReference>
<accession>A0A7W9SH27</accession>
<dbReference type="GeneID" id="85014800"/>
<dbReference type="NCBIfam" id="TIGR00254">
    <property type="entry name" value="GGDEF"/>
    <property type="match status" value="1"/>
</dbReference>
<dbReference type="EMBL" id="JACHHH010000005">
    <property type="protein sequence ID" value="MBB6041281.1"/>
    <property type="molecule type" value="Genomic_DNA"/>
</dbReference>
<dbReference type="InterPro" id="IPR000160">
    <property type="entry name" value="GGDEF_dom"/>
</dbReference>
<evidence type="ECO:0000313" key="3">
    <source>
        <dbReference type="Proteomes" id="UP000522163"/>
    </source>
</evidence>
<evidence type="ECO:0000313" key="2">
    <source>
        <dbReference type="EMBL" id="MBB6041281.1"/>
    </source>
</evidence>
<dbReference type="AlphaFoldDB" id="A0A7W9SH27"/>
<comment type="caution">
    <text evidence="2">The sequence shown here is derived from an EMBL/GenBank/DDBJ whole genome shotgun (WGS) entry which is preliminary data.</text>
</comment>
<dbReference type="RefSeq" id="WP_183683873.1">
    <property type="nucleotide sequence ID" value="NZ_JACHHH010000005.1"/>
</dbReference>
<evidence type="ECO:0000259" key="1">
    <source>
        <dbReference type="PROSITE" id="PS50887"/>
    </source>
</evidence>
<dbReference type="InterPro" id="IPR029787">
    <property type="entry name" value="Nucleotide_cyclase"/>
</dbReference>
<proteinExistence type="predicted"/>
<dbReference type="Gene3D" id="3.30.70.270">
    <property type="match status" value="1"/>
</dbReference>
<reference evidence="2 3" key="1">
    <citation type="submission" date="2020-08" db="EMBL/GenBank/DDBJ databases">
        <title>Genomic Encyclopedia of Type Strains, Phase IV (KMG-IV): sequencing the most valuable type-strain genomes for metagenomic binning, comparative biology and taxonomic classification.</title>
        <authorList>
            <person name="Goeker M."/>
        </authorList>
    </citation>
    <scope>NUCLEOTIDE SEQUENCE [LARGE SCALE GENOMIC DNA]</scope>
    <source>
        <strain evidence="2 3">DSM 17245</strain>
    </source>
</reference>
<dbReference type="Pfam" id="PF00990">
    <property type="entry name" value="GGDEF"/>
    <property type="match status" value="1"/>
</dbReference>
<sequence length="292" mass="33628">MSDRADSWLNLDYDTITLRLKELASAFHAVSIVNPWNKKVVKLYPNRVEELHSVCDARWNRRGDCRFCIVAKAMSTKGRAEKFEFIDDDIYFVIAQYTEIEGVPYVIEMVSSMEESALMGVSGTGGVIEKIAHLDMAIYADSLTKAWNRRFYDEKVQEKQYQALAMIDIDHFKDINDGYGHVVGDLALRSSADLIQSCVRSSDQLIRYGGDEFILCFSKITEEAFRRKLQRIRKKVEQLCFKEYPDLHITLSIGGYYEQSIVRNLMPLADRMLYTAKEQRNTVKIGKTVVLE</sequence>